<reference evidence="2 3" key="1">
    <citation type="submission" date="2018-10" db="EMBL/GenBank/DDBJ databases">
        <title>An updated phylogeny of the Alphaproteobacteria reveals that the parasitic Rickettsiales and Holosporales have independent origins.</title>
        <authorList>
            <person name="Munoz-Gomez S.A."/>
            <person name="Hess S."/>
            <person name="Burger G."/>
            <person name="Lang B.F."/>
            <person name="Susko E."/>
            <person name="Slamovits C.H."/>
            <person name="Roger A.J."/>
        </authorList>
    </citation>
    <scope>NUCLEOTIDE SEQUENCE [LARGE SCALE GENOMIC DNA]</scope>
    <source>
        <strain evidence="2">HOLO01</strain>
    </source>
</reference>
<gene>
    <name evidence="2" type="ORF">EQU50_00315</name>
</gene>
<sequence length="236" mass="26730">MKFLKSFLCLIYGFILSQAYVYASCDAEKVVEKQNTYSLKSLSEGKVDLDHFQVETKSLIEQGFPEKRAKEIYAHEQIKKIFRKKFRLVSAGNFFEKIGGACEVEFHKTDAGILDDIFTSSDLEWIQRGNSPLVYNEVHFVETEKTIAPFDLENLEGKDQYNYTLPSLNVKTGSLDAQIHRPCGILKASLSPLHLTAALGFQTALKTRLEKMRIGHTLTILKPDGTLTLFDVIRGE</sequence>
<protein>
    <submittedName>
        <fullName evidence="2">Uncharacterized protein</fullName>
    </submittedName>
</protein>
<organism evidence="2 3">
    <name type="scientific">Candidatus Finniella inopinata</name>
    <dbReference type="NCBI Taxonomy" id="1696036"/>
    <lineage>
        <taxon>Bacteria</taxon>
        <taxon>Pseudomonadati</taxon>
        <taxon>Pseudomonadota</taxon>
        <taxon>Alphaproteobacteria</taxon>
        <taxon>Holosporales</taxon>
        <taxon>Candidatus Paracaedibacteraceae</taxon>
        <taxon>Candidatus Finniella</taxon>
    </lineage>
</organism>
<keyword evidence="1" id="KW-0732">Signal</keyword>
<dbReference type="Proteomes" id="UP000293550">
    <property type="component" value="Unassembled WGS sequence"/>
</dbReference>
<dbReference type="EMBL" id="SCFB01000001">
    <property type="protein sequence ID" value="RZI47066.1"/>
    <property type="molecule type" value="Genomic_DNA"/>
</dbReference>
<evidence type="ECO:0000313" key="3">
    <source>
        <dbReference type="Proteomes" id="UP000293550"/>
    </source>
</evidence>
<comment type="caution">
    <text evidence="2">The sequence shown here is derived from an EMBL/GenBank/DDBJ whole genome shotgun (WGS) entry which is preliminary data.</text>
</comment>
<evidence type="ECO:0000313" key="2">
    <source>
        <dbReference type="EMBL" id="RZI47066.1"/>
    </source>
</evidence>
<feature type="chain" id="PRO_5020325188" evidence="1">
    <location>
        <begin position="24"/>
        <end position="236"/>
    </location>
</feature>
<dbReference type="AlphaFoldDB" id="A0A4Q7DPV5"/>
<proteinExistence type="predicted"/>
<feature type="signal peptide" evidence="1">
    <location>
        <begin position="1"/>
        <end position="23"/>
    </location>
</feature>
<accession>A0A4Q7DPV5</accession>
<evidence type="ECO:0000256" key="1">
    <source>
        <dbReference type="SAM" id="SignalP"/>
    </source>
</evidence>
<name>A0A4Q7DPV5_9PROT</name>
<keyword evidence="3" id="KW-1185">Reference proteome</keyword>